<dbReference type="InterPro" id="IPR034750">
    <property type="entry name" value="CULT"/>
</dbReference>
<accession>V4ALI2</accession>
<dbReference type="AlphaFoldDB" id="V4ALI2"/>
<dbReference type="InterPro" id="IPR004910">
    <property type="entry name" value="Yippee/Mis18/Cereblon"/>
</dbReference>
<dbReference type="FunFam" id="2.170.150.20:FF:000007">
    <property type="entry name" value="Protein cereblon"/>
    <property type="match status" value="1"/>
</dbReference>
<sequence>MAPTWSISLSLIDLKFSGNLLCRTCGNEVTQISQLMEVPSKLAHRQRNDSFIGSERILIQLFKNPQEKYFEVVTAKSAEIHKLDHKPTSEDSWFPGFSWTIVVCPRCGSHIGWLFEANHKHSHTSPVTSFYGLILNHLLLDKDADSIIEVPKVYTS</sequence>
<keyword evidence="6" id="KW-1185">Reference proteome</keyword>
<organism evidence="5 6">
    <name type="scientific">Lottia gigantea</name>
    <name type="common">Giant owl limpet</name>
    <dbReference type="NCBI Taxonomy" id="225164"/>
    <lineage>
        <taxon>Eukaryota</taxon>
        <taxon>Metazoa</taxon>
        <taxon>Spiralia</taxon>
        <taxon>Lophotrochozoa</taxon>
        <taxon>Mollusca</taxon>
        <taxon>Gastropoda</taxon>
        <taxon>Patellogastropoda</taxon>
        <taxon>Lottioidea</taxon>
        <taxon>Lottiidae</taxon>
        <taxon>Lottia</taxon>
    </lineage>
</organism>
<protein>
    <recommendedName>
        <fullName evidence="3">Protein yippee-like</fullName>
    </recommendedName>
</protein>
<dbReference type="Pfam" id="PF03226">
    <property type="entry name" value="Yippee-Mis18"/>
    <property type="match status" value="1"/>
</dbReference>
<keyword evidence="1" id="KW-0479">Metal-binding</keyword>
<dbReference type="RefSeq" id="XP_009053682.1">
    <property type="nucleotide sequence ID" value="XM_009055434.1"/>
</dbReference>
<dbReference type="KEGG" id="lgi:LOTGIDRAFT_227202"/>
<dbReference type="EMBL" id="KB201612">
    <property type="protein sequence ID" value="ESO95620.1"/>
    <property type="molecule type" value="Genomic_DNA"/>
</dbReference>
<dbReference type="Proteomes" id="UP000030746">
    <property type="component" value="Unassembled WGS sequence"/>
</dbReference>
<evidence type="ECO:0000313" key="5">
    <source>
        <dbReference type="EMBL" id="ESO95620.1"/>
    </source>
</evidence>
<dbReference type="HOGENOM" id="CLU_114661_1_0_1"/>
<gene>
    <name evidence="5" type="ORF">LOTGIDRAFT_227202</name>
</gene>
<dbReference type="OMA" id="HWPADKH"/>
<dbReference type="GeneID" id="20247393"/>
<dbReference type="CTD" id="20247393"/>
<reference evidence="5 6" key="1">
    <citation type="journal article" date="2013" name="Nature">
        <title>Insights into bilaterian evolution from three spiralian genomes.</title>
        <authorList>
            <person name="Simakov O."/>
            <person name="Marletaz F."/>
            <person name="Cho S.J."/>
            <person name="Edsinger-Gonzales E."/>
            <person name="Havlak P."/>
            <person name="Hellsten U."/>
            <person name="Kuo D.H."/>
            <person name="Larsson T."/>
            <person name="Lv J."/>
            <person name="Arendt D."/>
            <person name="Savage R."/>
            <person name="Osoegawa K."/>
            <person name="de Jong P."/>
            <person name="Grimwood J."/>
            <person name="Chapman J.A."/>
            <person name="Shapiro H."/>
            <person name="Aerts A."/>
            <person name="Otillar R.P."/>
            <person name="Terry A.Y."/>
            <person name="Boore J.L."/>
            <person name="Grigoriev I.V."/>
            <person name="Lindberg D.R."/>
            <person name="Seaver E.C."/>
            <person name="Weisblat D.A."/>
            <person name="Putnam N.H."/>
            <person name="Rokhsar D.S."/>
        </authorList>
    </citation>
    <scope>NUCLEOTIDE SEQUENCE [LARGE SCALE GENOMIC DNA]</scope>
</reference>
<evidence type="ECO:0000259" key="4">
    <source>
        <dbReference type="PROSITE" id="PS51788"/>
    </source>
</evidence>
<dbReference type="CDD" id="cd15777">
    <property type="entry name" value="CRBN_C_like"/>
    <property type="match status" value="1"/>
</dbReference>
<keyword evidence="2" id="KW-0862">Zinc</keyword>
<comment type="similarity">
    <text evidence="3">Belongs to the yippee family.</text>
</comment>
<dbReference type="Gene3D" id="2.170.150.20">
    <property type="entry name" value="Peptide methionine sulfoxide reductase"/>
    <property type="match status" value="1"/>
</dbReference>
<evidence type="ECO:0000256" key="3">
    <source>
        <dbReference type="RuleBase" id="RU110713"/>
    </source>
</evidence>
<dbReference type="OrthoDB" id="5778218at2759"/>
<evidence type="ECO:0000256" key="1">
    <source>
        <dbReference type="ARBA" id="ARBA00022723"/>
    </source>
</evidence>
<dbReference type="PROSITE" id="PS51788">
    <property type="entry name" value="CULT"/>
    <property type="match status" value="1"/>
</dbReference>
<feature type="domain" description="CULT" evidence="4">
    <location>
        <begin position="17"/>
        <end position="142"/>
    </location>
</feature>
<evidence type="ECO:0000256" key="2">
    <source>
        <dbReference type="ARBA" id="ARBA00022833"/>
    </source>
</evidence>
<evidence type="ECO:0000313" key="6">
    <source>
        <dbReference type="Proteomes" id="UP000030746"/>
    </source>
</evidence>
<dbReference type="STRING" id="225164.V4ALI2"/>
<proteinExistence type="inferred from homology"/>
<name>V4ALI2_LOTGI</name>